<comment type="caution">
    <text evidence="12">The sequence shown here is derived from an EMBL/GenBank/DDBJ whole genome shotgun (WGS) entry which is preliminary data.</text>
</comment>
<feature type="region of interest" description="Disordered" evidence="10">
    <location>
        <begin position="396"/>
        <end position="453"/>
    </location>
</feature>
<dbReference type="GO" id="GO:0015031">
    <property type="term" value="P:protein transport"/>
    <property type="evidence" value="ECO:0007669"/>
    <property type="project" value="UniProtKB-KW"/>
</dbReference>
<dbReference type="PANTHER" id="PTHR14995">
    <property type="entry name" value="AMNIONLESS"/>
    <property type="match status" value="1"/>
</dbReference>
<dbReference type="InterPro" id="IPR026112">
    <property type="entry name" value="AMN"/>
</dbReference>
<dbReference type="GO" id="GO:0016324">
    <property type="term" value="C:apical plasma membrane"/>
    <property type="evidence" value="ECO:0007669"/>
    <property type="project" value="TreeGrafter"/>
</dbReference>
<evidence type="ECO:0000256" key="8">
    <source>
        <dbReference type="ARBA" id="ARBA00022989"/>
    </source>
</evidence>
<evidence type="ECO:0000256" key="7">
    <source>
        <dbReference type="ARBA" id="ARBA00022927"/>
    </source>
</evidence>
<reference evidence="12 13" key="1">
    <citation type="journal article" date="2021" name="J. Hered.">
        <title>A chromosome-level genome assembly of the parasitoid wasp, Cotesia glomerata (Hymenoptera: Braconidae).</title>
        <authorList>
            <person name="Pinto B.J."/>
            <person name="Weis J.J."/>
            <person name="Gamble T."/>
            <person name="Ode P.J."/>
            <person name="Paul R."/>
            <person name="Zaspel J.M."/>
        </authorList>
    </citation>
    <scope>NUCLEOTIDE SEQUENCE [LARGE SCALE GENOMIC DNA]</scope>
    <source>
        <strain evidence="12">CgM1</strain>
    </source>
</reference>
<evidence type="ECO:0000256" key="1">
    <source>
        <dbReference type="ARBA" id="ARBA00004251"/>
    </source>
</evidence>
<dbReference type="EMBL" id="JAHXZJ010001119">
    <property type="protein sequence ID" value="KAH0554753.1"/>
    <property type="molecule type" value="Genomic_DNA"/>
</dbReference>
<evidence type="ECO:0000313" key="13">
    <source>
        <dbReference type="Proteomes" id="UP000826195"/>
    </source>
</evidence>
<comment type="subcellular location">
    <subcellularLocation>
        <location evidence="1">Cell membrane</location>
        <topology evidence="1">Single-pass type I membrane protein</topology>
    </subcellularLocation>
</comment>
<name>A0AAV7IM52_COTGL</name>
<keyword evidence="7" id="KW-0653">Protein transport</keyword>
<keyword evidence="5 11" id="KW-0812">Transmembrane</keyword>
<evidence type="ECO:0000256" key="4">
    <source>
        <dbReference type="ARBA" id="ARBA00022475"/>
    </source>
</evidence>
<keyword evidence="13" id="KW-1185">Reference proteome</keyword>
<evidence type="ECO:0000256" key="3">
    <source>
        <dbReference type="ARBA" id="ARBA00022448"/>
    </source>
</evidence>
<evidence type="ECO:0000256" key="10">
    <source>
        <dbReference type="SAM" id="MobiDB-lite"/>
    </source>
</evidence>
<keyword evidence="3" id="KW-0813">Transport</keyword>
<accession>A0AAV7IM52</accession>
<evidence type="ECO:0000256" key="2">
    <source>
        <dbReference type="ARBA" id="ARBA00021200"/>
    </source>
</evidence>
<dbReference type="GO" id="GO:0030139">
    <property type="term" value="C:endocytic vesicle"/>
    <property type="evidence" value="ECO:0007669"/>
    <property type="project" value="TreeGrafter"/>
</dbReference>
<feature type="transmembrane region" description="Helical" evidence="11">
    <location>
        <begin position="332"/>
        <end position="351"/>
    </location>
</feature>
<evidence type="ECO:0000256" key="9">
    <source>
        <dbReference type="ARBA" id="ARBA00023136"/>
    </source>
</evidence>
<dbReference type="PANTHER" id="PTHR14995:SF2">
    <property type="entry name" value="PROTEIN AMNIONLESS"/>
    <property type="match status" value="1"/>
</dbReference>
<organism evidence="12 13">
    <name type="scientific">Cotesia glomerata</name>
    <name type="common">Lepidopteran parasitic wasp</name>
    <name type="synonym">Apanteles glomeratus</name>
    <dbReference type="NCBI Taxonomy" id="32391"/>
    <lineage>
        <taxon>Eukaryota</taxon>
        <taxon>Metazoa</taxon>
        <taxon>Ecdysozoa</taxon>
        <taxon>Arthropoda</taxon>
        <taxon>Hexapoda</taxon>
        <taxon>Insecta</taxon>
        <taxon>Pterygota</taxon>
        <taxon>Neoptera</taxon>
        <taxon>Endopterygota</taxon>
        <taxon>Hymenoptera</taxon>
        <taxon>Apocrita</taxon>
        <taxon>Ichneumonoidea</taxon>
        <taxon>Braconidae</taxon>
        <taxon>Microgastrinae</taxon>
        <taxon>Cotesia</taxon>
    </lineage>
</organism>
<evidence type="ECO:0000313" key="12">
    <source>
        <dbReference type="EMBL" id="KAH0554753.1"/>
    </source>
</evidence>
<keyword evidence="4" id="KW-1003">Cell membrane</keyword>
<dbReference type="Proteomes" id="UP000826195">
    <property type="component" value="Unassembled WGS sequence"/>
</dbReference>
<evidence type="ECO:0000256" key="5">
    <source>
        <dbReference type="ARBA" id="ARBA00022692"/>
    </source>
</evidence>
<keyword evidence="6" id="KW-0732">Signal</keyword>
<evidence type="ECO:0000256" key="6">
    <source>
        <dbReference type="ARBA" id="ARBA00022729"/>
    </source>
</evidence>
<gene>
    <name evidence="12" type="ORF">KQX54_012560</name>
</gene>
<dbReference type="AlphaFoldDB" id="A0AAV7IM52"/>
<keyword evidence="8 11" id="KW-1133">Transmembrane helix</keyword>
<keyword evidence="9 11" id="KW-0472">Membrane</keyword>
<dbReference type="Pfam" id="PF14828">
    <property type="entry name" value="Amnionless"/>
    <property type="match status" value="1"/>
</dbReference>
<protein>
    <recommendedName>
        <fullName evidence="2">Protein amnionless</fullName>
    </recommendedName>
</protein>
<sequence length="481" mass="54086">MGKSECWRVGENKYWLPELEWSKGDNWINGIKPESNSRVVFPLEIYHSVGLPGNSHLQLTEIELSRDGSLLLSRDGTLQMSDSNKNSREKSSVWKLKGPFYWVDPQNWGDSNKAVPDFERIPCSMDTVIFPDKNHALSITLPNTNVKVKQIKIGQEETIDEWRWHSMMTGREFRNSPLTISYSGLQYCESDCICKPENSEELLAEICKIQAPRCGQLQCEFPLQIKDHCCNYCGGRVSVPSETISVSKLGEIAEEEFKNNKDIYWHARFASDRPELEILIAERGIYSGIKSQEAIDKLLRRLMAKGIPIVEATSTGAPLTGSVLGNTLGPMFGIPIIILLIILLGLPYFGYSYTHVVSVWRDAYGTVREGIPFHSDDGFARFENLPEGHVQLSGQSTLDDFSDNVQQDNSGISGGQNEGEGKRFENPLYRSTRKSPAEQETLSDNNHESGEQSIINIDLPVSLTQLKKKVYSSQDTHIDSD</sequence>
<dbReference type="GO" id="GO:0006898">
    <property type="term" value="P:receptor-mediated endocytosis"/>
    <property type="evidence" value="ECO:0007669"/>
    <property type="project" value="TreeGrafter"/>
</dbReference>
<feature type="compositionally biased region" description="Polar residues" evidence="10">
    <location>
        <begin position="396"/>
        <end position="411"/>
    </location>
</feature>
<evidence type="ECO:0000256" key="11">
    <source>
        <dbReference type="SAM" id="Phobius"/>
    </source>
</evidence>
<proteinExistence type="predicted"/>